<evidence type="ECO:0000313" key="5">
    <source>
        <dbReference type="Proteomes" id="UP000253094"/>
    </source>
</evidence>
<feature type="compositionally biased region" description="Low complexity" evidence="2">
    <location>
        <begin position="1"/>
        <end position="20"/>
    </location>
</feature>
<protein>
    <submittedName>
        <fullName evidence="4">CapA family protein</fullName>
    </submittedName>
</protein>
<evidence type="ECO:0000256" key="1">
    <source>
        <dbReference type="ARBA" id="ARBA00005662"/>
    </source>
</evidence>
<evidence type="ECO:0000259" key="3">
    <source>
        <dbReference type="SMART" id="SM00854"/>
    </source>
</evidence>
<evidence type="ECO:0000313" key="4">
    <source>
        <dbReference type="EMBL" id="RCG30340.1"/>
    </source>
</evidence>
<dbReference type="OrthoDB" id="9810718at2"/>
<dbReference type="Proteomes" id="UP000253094">
    <property type="component" value="Unassembled WGS sequence"/>
</dbReference>
<dbReference type="CDD" id="cd07381">
    <property type="entry name" value="MPP_CapA"/>
    <property type="match status" value="1"/>
</dbReference>
<dbReference type="RefSeq" id="WP_114029702.1">
    <property type="nucleotide sequence ID" value="NZ_QOIL01000008.1"/>
</dbReference>
<name>A0A367FL13_9ACTN</name>
<organism evidence="4 5">
    <name type="scientific">Sphaerisporangium album</name>
    <dbReference type="NCBI Taxonomy" id="509200"/>
    <lineage>
        <taxon>Bacteria</taxon>
        <taxon>Bacillati</taxon>
        <taxon>Actinomycetota</taxon>
        <taxon>Actinomycetes</taxon>
        <taxon>Streptosporangiales</taxon>
        <taxon>Streptosporangiaceae</taxon>
        <taxon>Sphaerisporangium</taxon>
    </lineage>
</organism>
<dbReference type="SUPFAM" id="SSF56300">
    <property type="entry name" value="Metallo-dependent phosphatases"/>
    <property type="match status" value="1"/>
</dbReference>
<dbReference type="InterPro" id="IPR052169">
    <property type="entry name" value="CW_Biosynth-Accessory"/>
</dbReference>
<dbReference type="EMBL" id="QOIL01000008">
    <property type="protein sequence ID" value="RCG30340.1"/>
    <property type="molecule type" value="Genomic_DNA"/>
</dbReference>
<dbReference type="PANTHER" id="PTHR33393:SF13">
    <property type="entry name" value="PGA BIOSYNTHESIS PROTEIN CAPA"/>
    <property type="match status" value="1"/>
</dbReference>
<dbReference type="SMART" id="SM00854">
    <property type="entry name" value="PGA_cap"/>
    <property type="match status" value="1"/>
</dbReference>
<reference evidence="4 5" key="1">
    <citation type="submission" date="2018-06" db="EMBL/GenBank/DDBJ databases">
        <title>Sphaerisporangium craniellae sp. nov., isolated from a marine sponge in the South China Sea.</title>
        <authorList>
            <person name="Li L."/>
        </authorList>
    </citation>
    <scope>NUCLEOTIDE SEQUENCE [LARGE SCALE GENOMIC DNA]</scope>
    <source>
        <strain evidence="4 5">CCTCC AA 208026</strain>
    </source>
</reference>
<comment type="similarity">
    <text evidence="1">Belongs to the CapA family.</text>
</comment>
<feature type="region of interest" description="Disordered" evidence="2">
    <location>
        <begin position="1"/>
        <end position="45"/>
    </location>
</feature>
<comment type="caution">
    <text evidence="4">The sequence shown here is derived from an EMBL/GenBank/DDBJ whole genome shotgun (WGS) entry which is preliminary data.</text>
</comment>
<gene>
    <name evidence="4" type="ORF">DQ384_16550</name>
</gene>
<dbReference type="Gene3D" id="3.60.21.10">
    <property type="match status" value="1"/>
</dbReference>
<dbReference type="AlphaFoldDB" id="A0A367FL13"/>
<feature type="domain" description="Capsule synthesis protein CapA" evidence="3">
    <location>
        <begin position="98"/>
        <end position="339"/>
    </location>
</feature>
<accession>A0A367FL13</accession>
<keyword evidence="5" id="KW-1185">Reference proteome</keyword>
<sequence length="402" mass="42001">MRSHSAASPPTEPADPATPAHDLPPVSRRARDVTGPFRVPAGRSGRGAGLVLAAVVAGLPIVACSAAESASPPPKDDSSSSTPQAQETAAEPRRKPFTISFGGDVHFEGMLRNRLANPRTALGPISAVLRRADLAMVNLETAITQGGTPAPGKQFTFRAPATALTALKAAGVDVASMANNHGMDYMEGGLRDSLAAIRSAKFPVVGIGKNAAEAYKPFRKTVNGNRVAIIGATQVLDEQLIQSWTATSTKGGLASAKNEQRLIQAVRQARKTSDTVIVHLHWGTELQKCPNPAQLGLAPKLIAAGADVIVGGHAHILLGSGYLRGKYVNYGMGNFVFYNSGPETGRTGVLTLTINGRKVLKDQWTPARITGGIPIPLTGAARQQAVTGWEALRDCAGLDAEP</sequence>
<evidence type="ECO:0000256" key="2">
    <source>
        <dbReference type="SAM" id="MobiDB-lite"/>
    </source>
</evidence>
<dbReference type="InterPro" id="IPR019079">
    <property type="entry name" value="Capsule_synth_CapA"/>
</dbReference>
<proteinExistence type="inferred from homology"/>
<dbReference type="InterPro" id="IPR029052">
    <property type="entry name" value="Metallo-depent_PP-like"/>
</dbReference>
<dbReference type="Pfam" id="PF09587">
    <property type="entry name" value="PGA_cap"/>
    <property type="match status" value="1"/>
</dbReference>
<feature type="region of interest" description="Disordered" evidence="2">
    <location>
        <begin position="67"/>
        <end position="98"/>
    </location>
</feature>
<dbReference type="PANTHER" id="PTHR33393">
    <property type="entry name" value="POLYGLUTAMINE SYNTHESIS ACCESSORY PROTEIN RV0574C-RELATED"/>
    <property type="match status" value="1"/>
</dbReference>